<dbReference type="PANTHER" id="PTHR22765">
    <property type="entry name" value="RING FINGER AND PROTEASE ASSOCIATED DOMAIN-CONTAINING"/>
    <property type="match status" value="1"/>
</dbReference>
<dbReference type="SUPFAM" id="SSF57850">
    <property type="entry name" value="RING/U-box"/>
    <property type="match status" value="1"/>
</dbReference>
<dbReference type="GO" id="GO:0008270">
    <property type="term" value="F:zinc ion binding"/>
    <property type="evidence" value="ECO:0007669"/>
    <property type="project" value="UniProtKB-KW"/>
</dbReference>
<reference evidence="4" key="1">
    <citation type="submission" date="2020-10" db="EMBL/GenBank/DDBJ databases">
        <authorList>
            <person name="Han B."/>
            <person name="Lu T."/>
            <person name="Zhao Q."/>
            <person name="Huang X."/>
            <person name="Zhao Y."/>
        </authorList>
    </citation>
    <scope>NUCLEOTIDE SEQUENCE</scope>
</reference>
<dbReference type="GO" id="GO:0006511">
    <property type="term" value="P:ubiquitin-dependent protein catabolic process"/>
    <property type="evidence" value="ECO:0007669"/>
    <property type="project" value="TreeGrafter"/>
</dbReference>
<evidence type="ECO:0000256" key="2">
    <source>
        <dbReference type="SAM" id="MobiDB-lite"/>
    </source>
</evidence>
<evidence type="ECO:0000259" key="3">
    <source>
        <dbReference type="PROSITE" id="PS50089"/>
    </source>
</evidence>
<keyword evidence="1" id="KW-0863">Zinc-finger</keyword>
<dbReference type="EMBL" id="CAJGYO010000009">
    <property type="protein sequence ID" value="CAD6253430.1"/>
    <property type="molecule type" value="Genomic_DNA"/>
</dbReference>
<dbReference type="InterPro" id="IPR013083">
    <property type="entry name" value="Znf_RING/FYVE/PHD"/>
</dbReference>
<feature type="compositionally biased region" description="Basic residues" evidence="2">
    <location>
        <begin position="71"/>
        <end position="83"/>
    </location>
</feature>
<proteinExistence type="predicted"/>
<dbReference type="GO" id="GO:0061630">
    <property type="term" value="F:ubiquitin protein ligase activity"/>
    <property type="evidence" value="ECO:0007669"/>
    <property type="project" value="TreeGrafter"/>
</dbReference>
<keyword evidence="1" id="KW-0479">Metal-binding</keyword>
<dbReference type="Gene3D" id="3.30.40.10">
    <property type="entry name" value="Zinc/RING finger domain, C3HC4 (zinc finger)"/>
    <property type="match status" value="1"/>
</dbReference>
<dbReference type="AlphaFoldDB" id="A0A811QBT2"/>
<name>A0A811QBT2_9POAL</name>
<evidence type="ECO:0000313" key="4">
    <source>
        <dbReference type="EMBL" id="CAD6253430.1"/>
    </source>
</evidence>
<evidence type="ECO:0000256" key="1">
    <source>
        <dbReference type="PROSITE-ProRule" id="PRU00175"/>
    </source>
</evidence>
<sequence length="201" mass="22190">MLPGVELARRRRVHYHGDVASSSAEHHYYAHGHHAAPAPTGVAGPALAARIRLEEKLRGAALPPTSPSRWSRLRATPRHPPSTRRRDEQQDVVPATGAEPGPESWRPPAPDPAALLQAAAADMPASTRRQRRAELTRTLSKVDVCAVCLDEVREERRQRVTRLPCSHKYHSECVLPWLAIHPDCPCCRALVPSADTLVHQV</sequence>
<evidence type="ECO:0000313" key="5">
    <source>
        <dbReference type="Proteomes" id="UP000604825"/>
    </source>
</evidence>
<dbReference type="Proteomes" id="UP000604825">
    <property type="component" value="Unassembled WGS sequence"/>
</dbReference>
<protein>
    <recommendedName>
        <fullName evidence="3">RING-type domain-containing protein</fullName>
    </recommendedName>
</protein>
<comment type="caution">
    <text evidence="4">The sequence shown here is derived from an EMBL/GenBank/DDBJ whole genome shotgun (WGS) entry which is preliminary data.</text>
</comment>
<dbReference type="OrthoDB" id="8062037at2759"/>
<feature type="domain" description="RING-type" evidence="3">
    <location>
        <begin position="145"/>
        <end position="188"/>
    </location>
</feature>
<dbReference type="InterPro" id="IPR001841">
    <property type="entry name" value="Znf_RING"/>
</dbReference>
<dbReference type="FunFam" id="3.30.40.10:FF:000611">
    <property type="entry name" value="Zinc finger family protein"/>
    <property type="match status" value="1"/>
</dbReference>
<dbReference type="InterPro" id="IPR051826">
    <property type="entry name" value="E3_ubiquitin-ligase_domain"/>
</dbReference>
<keyword evidence="1" id="KW-0862">Zinc</keyword>
<dbReference type="CDD" id="cd16454">
    <property type="entry name" value="RING-H2_PA-TM-RING"/>
    <property type="match status" value="1"/>
</dbReference>
<accession>A0A811QBT2</accession>
<gene>
    <name evidence="4" type="ORF">NCGR_LOCUS37055</name>
</gene>
<keyword evidence="5" id="KW-1185">Reference proteome</keyword>
<dbReference type="SMART" id="SM00184">
    <property type="entry name" value="RING"/>
    <property type="match status" value="1"/>
</dbReference>
<dbReference type="Pfam" id="PF13639">
    <property type="entry name" value="zf-RING_2"/>
    <property type="match status" value="1"/>
</dbReference>
<dbReference type="PROSITE" id="PS50089">
    <property type="entry name" value="ZF_RING_2"/>
    <property type="match status" value="1"/>
</dbReference>
<organism evidence="4 5">
    <name type="scientific">Miscanthus lutarioriparius</name>
    <dbReference type="NCBI Taxonomy" id="422564"/>
    <lineage>
        <taxon>Eukaryota</taxon>
        <taxon>Viridiplantae</taxon>
        <taxon>Streptophyta</taxon>
        <taxon>Embryophyta</taxon>
        <taxon>Tracheophyta</taxon>
        <taxon>Spermatophyta</taxon>
        <taxon>Magnoliopsida</taxon>
        <taxon>Liliopsida</taxon>
        <taxon>Poales</taxon>
        <taxon>Poaceae</taxon>
        <taxon>PACMAD clade</taxon>
        <taxon>Panicoideae</taxon>
        <taxon>Andropogonodae</taxon>
        <taxon>Andropogoneae</taxon>
        <taxon>Saccharinae</taxon>
        <taxon>Miscanthus</taxon>
    </lineage>
</organism>
<feature type="region of interest" description="Disordered" evidence="2">
    <location>
        <begin position="58"/>
        <end position="111"/>
    </location>
</feature>
<dbReference type="PANTHER" id="PTHR22765:SF348">
    <property type="entry name" value="OS09G0446275 PROTEIN"/>
    <property type="match status" value="1"/>
</dbReference>